<dbReference type="Pfam" id="PF01575">
    <property type="entry name" value="MaoC_dehydratas"/>
    <property type="match status" value="1"/>
</dbReference>
<reference evidence="4" key="1">
    <citation type="journal article" date="2019" name="Int. J. Syst. Evol. Microbiol.">
        <title>The Global Catalogue of Microorganisms (GCM) 10K type strain sequencing project: providing services to taxonomists for standard genome sequencing and annotation.</title>
        <authorList>
            <consortium name="The Broad Institute Genomics Platform"/>
            <consortium name="The Broad Institute Genome Sequencing Center for Infectious Disease"/>
            <person name="Wu L."/>
            <person name="Ma J."/>
        </authorList>
    </citation>
    <scope>NUCLEOTIDE SEQUENCE [LARGE SCALE GENOMIC DNA]</scope>
    <source>
        <strain evidence="4">CGMCC 4.1469</strain>
    </source>
</reference>
<dbReference type="InterPro" id="IPR002539">
    <property type="entry name" value="MaoC-like_dom"/>
</dbReference>
<evidence type="ECO:0000313" key="3">
    <source>
        <dbReference type="EMBL" id="MFC5885726.1"/>
    </source>
</evidence>
<accession>A0ABW1EXA9</accession>
<evidence type="ECO:0000313" key="4">
    <source>
        <dbReference type="Proteomes" id="UP001596067"/>
    </source>
</evidence>
<dbReference type="SUPFAM" id="SSF54637">
    <property type="entry name" value="Thioesterase/thiol ester dehydrase-isomerase"/>
    <property type="match status" value="1"/>
</dbReference>
<dbReference type="PANTHER" id="PTHR43664:SF1">
    <property type="entry name" value="BETA-METHYLMALYL-COA DEHYDRATASE"/>
    <property type="match status" value="1"/>
</dbReference>
<dbReference type="InterPro" id="IPR052342">
    <property type="entry name" value="MCH/BMMD"/>
</dbReference>
<evidence type="ECO:0000259" key="2">
    <source>
        <dbReference type="Pfam" id="PF01575"/>
    </source>
</evidence>
<dbReference type="EMBL" id="JBHSOD010000011">
    <property type="protein sequence ID" value="MFC5885726.1"/>
    <property type="molecule type" value="Genomic_DNA"/>
</dbReference>
<dbReference type="CDD" id="cd03451">
    <property type="entry name" value="FkbR2"/>
    <property type="match status" value="1"/>
</dbReference>
<dbReference type="RefSeq" id="WP_313768066.1">
    <property type="nucleotide sequence ID" value="NZ_BAAAVH010000011.1"/>
</dbReference>
<dbReference type="Gene3D" id="3.10.129.10">
    <property type="entry name" value="Hotdog Thioesterase"/>
    <property type="match status" value="1"/>
</dbReference>
<feature type="domain" description="MaoC-like" evidence="2">
    <location>
        <begin position="8"/>
        <end position="121"/>
    </location>
</feature>
<gene>
    <name evidence="3" type="ORF">ACFP0N_12185</name>
</gene>
<keyword evidence="4" id="KW-1185">Reference proteome</keyword>
<dbReference type="InterPro" id="IPR029069">
    <property type="entry name" value="HotDog_dom_sf"/>
</dbReference>
<organism evidence="3 4">
    <name type="scientific">Kitasatospora aburaviensis</name>
    <dbReference type="NCBI Taxonomy" id="67265"/>
    <lineage>
        <taxon>Bacteria</taxon>
        <taxon>Bacillati</taxon>
        <taxon>Actinomycetota</taxon>
        <taxon>Actinomycetes</taxon>
        <taxon>Kitasatosporales</taxon>
        <taxon>Streptomycetaceae</taxon>
        <taxon>Kitasatospora</taxon>
    </lineage>
</organism>
<comment type="caution">
    <text evidence="3">The sequence shown here is derived from an EMBL/GenBank/DDBJ whole genome shotgun (WGS) entry which is preliminary data.</text>
</comment>
<name>A0ABW1EXA9_9ACTN</name>
<sequence length="148" mass="16391">MVYEDFVPGEVVEHRPGRTITMSDNTWSSLLCLNQHPLHIDAVYAEQTAFKRILVSSLVTFGIVNGMTVSSISAKCIANLGWDKVRMTAPVFVGDTLYATTRILTKRESAKRPGEGIVTVHTTGLNQDGVSVIEFERTILVPRQEADR</sequence>
<protein>
    <submittedName>
        <fullName evidence="3">MaoC family dehydratase</fullName>
    </submittedName>
</protein>
<dbReference type="PANTHER" id="PTHR43664">
    <property type="entry name" value="MONOAMINE OXIDASE-RELATED"/>
    <property type="match status" value="1"/>
</dbReference>
<dbReference type="Proteomes" id="UP001596067">
    <property type="component" value="Unassembled WGS sequence"/>
</dbReference>
<evidence type="ECO:0000256" key="1">
    <source>
        <dbReference type="ARBA" id="ARBA00005254"/>
    </source>
</evidence>
<comment type="similarity">
    <text evidence="1">Belongs to the enoyl-CoA hydratase/isomerase family.</text>
</comment>
<proteinExistence type="inferred from homology"/>